<evidence type="ECO:0000256" key="4">
    <source>
        <dbReference type="ARBA" id="ARBA00022723"/>
    </source>
</evidence>
<dbReference type="InterPro" id="IPR000720">
    <property type="entry name" value="PHM/PAL"/>
</dbReference>
<dbReference type="InterPro" id="IPR000323">
    <property type="entry name" value="Cu2_ascorb_mOase_N"/>
</dbReference>
<feature type="domain" description="Copper type II ascorbate-dependent monooxygenase N-terminal" evidence="18">
    <location>
        <begin position="44"/>
        <end position="154"/>
    </location>
</feature>
<dbReference type="Pfam" id="PF01436">
    <property type="entry name" value="NHL"/>
    <property type="match status" value="2"/>
</dbReference>
<keyword evidence="20" id="KW-0560">Oxidoreductase</keyword>
<dbReference type="PRINTS" id="PR00790">
    <property type="entry name" value="PAMONOXGNASE"/>
</dbReference>
<feature type="repeat" description="NHL" evidence="15">
    <location>
        <begin position="705"/>
        <end position="748"/>
    </location>
</feature>
<keyword evidence="20" id="KW-0503">Monooxygenase</keyword>
<evidence type="ECO:0000256" key="17">
    <source>
        <dbReference type="SAM" id="Phobius"/>
    </source>
</evidence>
<evidence type="ECO:0000256" key="2">
    <source>
        <dbReference type="ARBA" id="ARBA00006026"/>
    </source>
</evidence>
<evidence type="ECO:0000256" key="10">
    <source>
        <dbReference type="ARBA" id="ARBA00023268"/>
    </source>
</evidence>
<dbReference type="GO" id="GO:0005576">
    <property type="term" value="C:extracellular region"/>
    <property type="evidence" value="ECO:0007669"/>
    <property type="project" value="TreeGrafter"/>
</dbReference>
<feature type="binding site" evidence="13">
    <location>
        <position position="775"/>
    </location>
    <ligand>
        <name>Zn(2+)</name>
        <dbReference type="ChEBI" id="CHEBI:29105"/>
        <note>catalytic</note>
    </ligand>
</feature>
<dbReference type="Gene3D" id="2.120.10.30">
    <property type="entry name" value="TolB, C-terminal domain"/>
    <property type="match status" value="1"/>
</dbReference>
<dbReference type="Gene3D" id="2.60.120.310">
    <property type="entry name" value="Copper type II, ascorbate-dependent monooxygenase, N-terminal domain"/>
    <property type="match status" value="1"/>
</dbReference>
<gene>
    <name evidence="20" type="ORF">PoB_007122400</name>
</gene>
<organism evidence="20 21">
    <name type="scientific">Plakobranchus ocellatus</name>
    <dbReference type="NCBI Taxonomy" id="259542"/>
    <lineage>
        <taxon>Eukaryota</taxon>
        <taxon>Metazoa</taxon>
        <taxon>Spiralia</taxon>
        <taxon>Lophotrochozoa</taxon>
        <taxon>Mollusca</taxon>
        <taxon>Gastropoda</taxon>
        <taxon>Heterobranchia</taxon>
        <taxon>Euthyneura</taxon>
        <taxon>Panpulmonata</taxon>
        <taxon>Sacoglossa</taxon>
        <taxon>Placobranchoidea</taxon>
        <taxon>Plakobranchidae</taxon>
        <taxon>Plakobranchus</taxon>
    </lineage>
</organism>
<keyword evidence="17" id="KW-0472">Membrane</keyword>
<feature type="binding site" evidence="12">
    <location>
        <position position="791"/>
    </location>
    <ligand>
        <name>a protein</name>
        <dbReference type="ChEBI" id="CHEBI:16541"/>
    </ligand>
    <ligandPart>
        <name>C-terminal Xaa-(2S)-2-hydroxyglycine residue</name>
        <dbReference type="ChEBI" id="CHEBI:142768"/>
    </ligandPart>
</feature>
<name>A0AAV4DKI2_9GAST</name>
<evidence type="ECO:0000256" key="16">
    <source>
        <dbReference type="SAM" id="MobiDB-lite"/>
    </source>
</evidence>
<evidence type="ECO:0000256" key="3">
    <source>
        <dbReference type="ARBA" id="ARBA00010263"/>
    </source>
</evidence>
<dbReference type="SUPFAM" id="SSF63829">
    <property type="entry name" value="Calcium-dependent phosphotriesterase"/>
    <property type="match status" value="1"/>
</dbReference>
<keyword evidence="17" id="KW-0812">Transmembrane</keyword>
<keyword evidence="7 14" id="KW-1015">Disulfide bond</keyword>
<feature type="disulfide bond" evidence="14">
    <location>
        <begin position="59"/>
        <end position="104"/>
    </location>
</feature>
<evidence type="ECO:0000313" key="20">
    <source>
        <dbReference type="EMBL" id="GFO44719.1"/>
    </source>
</evidence>
<evidence type="ECO:0000259" key="19">
    <source>
        <dbReference type="Pfam" id="PF03712"/>
    </source>
</evidence>
<feature type="compositionally biased region" description="Low complexity" evidence="16">
    <location>
        <begin position="369"/>
        <end position="379"/>
    </location>
</feature>
<keyword evidence="13" id="KW-0862">Zinc</keyword>
<evidence type="ECO:0000256" key="12">
    <source>
        <dbReference type="PIRSR" id="PIRSR600720-1"/>
    </source>
</evidence>
<comment type="similarity">
    <text evidence="3">In the N-terminal section; belongs to the copper type II ascorbate-dependent monooxygenase family.</text>
</comment>
<feature type="region of interest" description="Disordered" evidence="16">
    <location>
        <begin position="323"/>
        <end position="403"/>
    </location>
</feature>
<evidence type="ECO:0000259" key="18">
    <source>
        <dbReference type="Pfam" id="PF01082"/>
    </source>
</evidence>
<feature type="binding site" evidence="13">
    <location>
        <position position="292"/>
    </location>
    <ligand>
        <name>Cu(2+)</name>
        <dbReference type="ChEBI" id="CHEBI:29036"/>
        <label>1</label>
        <note>catalytic</note>
    </ligand>
</feature>
<dbReference type="PANTHER" id="PTHR10680:SF14">
    <property type="entry name" value="PEPTIDYL-GLYCINE ALPHA-AMIDATING MONOOXYGENASE"/>
    <property type="match status" value="1"/>
</dbReference>
<comment type="catalytic activity">
    <reaction evidence="1">
        <text>a [peptide]-C-terminal (2S)-2-hydroxyglycine = a [peptide]-C-terminal amide + glyoxylate</text>
        <dbReference type="Rhea" id="RHEA:20924"/>
        <dbReference type="Rhea" id="RHEA-COMP:13485"/>
        <dbReference type="Rhea" id="RHEA-COMP:15321"/>
        <dbReference type="ChEBI" id="CHEBI:36655"/>
        <dbReference type="ChEBI" id="CHEBI:137001"/>
        <dbReference type="ChEBI" id="CHEBI:142768"/>
        <dbReference type="EC" id="4.3.2.5"/>
    </reaction>
</comment>
<keyword evidence="6" id="KW-0677">Repeat</keyword>
<keyword evidence="9" id="KW-0456">Lyase</keyword>
<feature type="binding site" evidence="13">
    <location>
        <position position="222"/>
    </location>
    <ligand>
        <name>Cu(2+)</name>
        <dbReference type="ChEBI" id="CHEBI:29036"/>
        <label>1</label>
        <note>catalytic</note>
    </ligand>
</feature>
<evidence type="ECO:0000256" key="6">
    <source>
        <dbReference type="ARBA" id="ARBA00022737"/>
    </source>
</evidence>
<comment type="caution">
    <text evidence="20">The sequence shown here is derived from an EMBL/GenBank/DDBJ whole genome shotgun (WGS) entry which is preliminary data.</text>
</comment>
<feature type="repeat" description="NHL" evidence="15">
    <location>
        <begin position="768"/>
        <end position="802"/>
    </location>
</feature>
<evidence type="ECO:0000256" key="5">
    <source>
        <dbReference type="ARBA" id="ARBA00022729"/>
    </source>
</evidence>
<keyword evidence="5" id="KW-0732">Signal</keyword>
<sequence>MAQTDFCISTRWYQIWIFLGFLITHIITGKEISNPPTDAQIKDILMRDAKPRKHDQYLCTAYSVEDAEAYIYKFEALANASTAHHMILYGCDGEPWSKKPIWNCPLMCKTSASTIMFAWAKNAPPTVLPKGVGLRIGRATNLNTIVLQVHYAKKFEEEESPDRSGIRIHTTHEKQPFVAGILLLMSTWFTVPPKDPSYPVDISCQFHKDMTMVPFAYRTHAHGLGKVITGYKYANKTYTEIGRGNPQWPQAFYPVKDKIEIKKGDYVAARCTYDSTSMTHSVSVGATGDNEMCNFYIMFYTDSSVTFPYSQCMNNRVPSITGSNFPEDVSEPLPPNPALEEEATGHHHHGGMAGSPSTSDKEDSIEDGQSSSDDQQSSDGAVVDIPTPEQPPKGAGRKKENMNKTKLVLKQILRLDPSGSDLTKIYDSHKIQNQPSDTPGHKQEMMPPSYDFEDIDPRAISYEKRENHEYYEDYAANDLRERGLYGKPEDRGLSRNRHKEFEAMNQQIQKFPSQKAMVAGQHQQRYGGSYSQQKDGQKSPEAGTSPNGQRGGNPSQVKGSKVIQKAKPLINVLFEHNLVFNESWPTEPMHLGQVGGIATDKDGKVYIFHRGSRIWNAQSFSLDNDFMYQDSPINEDVLVILDRQGRLVRKLGAGQFFMPHGIEVDDDGNAWVTDVALHQVFKIPLATHLAKGKSSGNPEPTLVLGKRFKHGEDHDLFCKPSDVAVLSSGEFFVSDGYCNSRILKFSKEGKLIKIWGQRNINYKFPPPPGTFNLPHGVTVAEDSKLLFVADRENGRIQCFDLDGNFKYIIKHPEFGPRIYGVDYCSQHGGIIYAINGPGYDGRHPFDVQGFTLDIDTGQLLEMWNIPQASA</sequence>
<feature type="compositionally biased region" description="Polar residues" evidence="16">
    <location>
        <begin position="521"/>
        <end position="534"/>
    </location>
</feature>
<keyword evidence="13" id="KW-0186">Copper</keyword>
<reference evidence="20 21" key="1">
    <citation type="journal article" date="2021" name="Elife">
        <title>Chloroplast acquisition without the gene transfer in kleptoplastic sea slugs, Plakobranchus ocellatus.</title>
        <authorList>
            <person name="Maeda T."/>
            <person name="Takahashi S."/>
            <person name="Yoshida T."/>
            <person name="Shimamura S."/>
            <person name="Takaki Y."/>
            <person name="Nagai Y."/>
            <person name="Toyoda A."/>
            <person name="Suzuki Y."/>
            <person name="Arimoto A."/>
            <person name="Ishii H."/>
            <person name="Satoh N."/>
            <person name="Nishiyama T."/>
            <person name="Hasebe M."/>
            <person name="Maruyama T."/>
            <person name="Minagawa J."/>
            <person name="Obokata J."/>
            <person name="Shigenobu S."/>
        </authorList>
    </citation>
    <scope>NUCLEOTIDE SEQUENCE [LARGE SCALE GENOMIC DNA]</scope>
</reference>
<feature type="compositionally biased region" description="Polar residues" evidence="16">
    <location>
        <begin position="542"/>
        <end position="558"/>
    </location>
</feature>
<feature type="repeat" description="NHL" evidence="15">
    <location>
        <begin position="652"/>
        <end position="686"/>
    </location>
</feature>
<evidence type="ECO:0000256" key="9">
    <source>
        <dbReference type="ARBA" id="ARBA00023239"/>
    </source>
</evidence>
<evidence type="ECO:0000256" key="13">
    <source>
        <dbReference type="PIRSR" id="PIRSR600720-2"/>
    </source>
</evidence>
<dbReference type="EMBL" id="BLXT01007982">
    <property type="protein sequence ID" value="GFO44719.1"/>
    <property type="molecule type" value="Genomic_DNA"/>
</dbReference>
<feature type="binding site" evidence="13">
    <location>
        <position position="85"/>
    </location>
    <ligand>
        <name>Cu(2+)</name>
        <dbReference type="ChEBI" id="CHEBI:29036"/>
        <label>1</label>
        <note>catalytic</note>
    </ligand>
</feature>
<dbReference type="SUPFAM" id="SSF49742">
    <property type="entry name" value="PHM/PNGase F"/>
    <property type="match status" value="2"/>
</dbReference>
<keyword evidence="21" id="KW-1185">Reference proteome</keyword>
<accession>A0AAV4DKI2</accession>
<dbReference type="GO" id="GO:0005507">
    <property type="term" value="F:copper ion binding"/>
    <property type="evidence" value="ECO:0007669"/>
    <property type="project" value="InterPro"/>
</dbReference>
<feature type="disulfide bond" evidence="14">
    <location>
        <begin position="204"/>
        <end position="312"/>
    </location>
</feature>
<keyword evidence="10" id="KW-0511">Multifunctional enzyme</keyword>
<evidence type="ECO:0000256" key="8">
    <source>
        <dbReference type="ARBA" id="ARBA00023180"/>
    </source>
</evidence>
<dbReference type="Pfam" id="PF03712">
    <property type="entry name" value="Cu2_monoox_C"/>
    <property type="match status" value="1"/>
</dbReference>
<feature type="disulfide bond" evidence="14">
    <location>
        <begin position="718"/>
        <end position="738"/>
    </location>
</feature>
<dbReference type="Pfam" id="PF01082">
    <property type="entry name" value="Cu2_monooxygen"/>
    <property type="match status" value="1"/>
</dbReference>
<evidence type="ECO:0000256" key="11">
    <source>
        <dbReference type="ARBA" id="ARBA00048431"/>
    </source>
</evidence>
<feature type="binding site" evidence="12">
    <location>
        <position position="610"/>
    </location>
    <ligand>
        <name>a protein</name>
        <dbReference type="ChEBI" id="CHEBI:16541"/>
    </ligand>
    <ligandPart>
        <name>C-terminal Xaa-(2S)-2-hydroxyglycine residue</name>
        <dbReference type="ChEBI" id="CHEBI:142768"/>
    </ligandPart>
</feature>
<proteinExistence type="inferred from homology"/>
<dbReference type="InterPro" id="IPR001258">
    <property type="entry name" value="NHL_repeat"/>
</dbReference>
<feature type="binding site" evidence="12">
    <location>
        <position position="737"/>
    </location>
    <ligand>
        <name>a protein</name>
        <dbReference type="ChEBI" id="CHEBI:16541"/>
    </ligand>
    <ligandPart>
        <name>C-terminal Xaa-(2S)-2-hydroxyglycine residue</name>
        <dbReference type="ChEBI" id="CHEBI:142768"/>
    </ligandPart>
</feature>
<dbReference type="InterPro" id="IPR011042">
    <property type="entry name" value="6-blade_b-propeller_TolB-like"/>
</dbReference>
<keyword evidence="17" id="KW-1133">Transmembrane helix</keyword>
<feature type="transmembrane region" description="Helical" evidence="17">
    <location>
        <begin position="12"/>
        <end position="28"/>
    </location>
</feature>
<dbReference type="InterPro" id="IPR036939">
    <property type="entry name" value="Cu2_ascorb_mOase_N_sf"/>
</dbReference>
<feature type="region of interest" description="Disordered" evidence="16">
    <location>
        <begin position="430"/>
        <end position="453"/>
    </location>
</feature>
<dbReference type="GO" id="GO:0016020">
    <property type="term" value="C:membrane"/>
    <property type="evidence" value="ECO:0007669"/>
    <property type="project" value="InterPro"/>
</dbReference>
<evidence type="ECO:0000256" key="14">
    <source>
        <dbReference type="PIRSR" id="PIRSR600720-3"/>
    </source>
</evidence>
<protein>
    <submittedName>
        <fullName evidence="20">Peptidyl-glycine alpha-amidating monooxygenase</fullName>
    </submittedName>
</protein>
<evidence type="ECO:0000256" key="1">
    <source>
        <dbReference type="ARBA" id="ARBA00000686"/>
    </source>
</evidence>
<dbReference type="GO" id="GO:0006518">
    <property type="term" value="P:peptide metabolic process"/>
    <property type="evidence" value="ECO:0007669"/>
    <property type="project" value="InterPro"/>
</dbReference>
<feature type="binding site" evidence="13">
    <location>
        <position position="84"/>
    </location>
    <ligand>
        <name>Cu(2+)</name>
        <dbReference type="ChEBI" id="CHEBI:29036"/>
        <label>1</label>
        <note>catalytic</note>
    </ligand>
</feature>
<dbReference type="CDD" id="cd14958">
    <property type="entry name" value="NHL_PAL_like"/>
    <property type="match status" value="1"/>
</dbReference>
<dbReference type="Gene3D" id="2.60.120.230">
    <property type="match status" value="1"/>
</dbReference>
<keyword evidence="8" id="KW-0325">Glycoprotein</keyword>
<feature type="binding site" evidence="13">
    <location>
        <position position="660"/>
    </location>
    <ligand>
        <name>Zn(2+)</name>
        <dbReference type="ChEBI" id="CHEBI:29105"/>
        <note>catalytic</note>
    </ligand>
</feature>
<dbReference type="InterPro" id="IPR014784">
    <property type="entry name" value="Cu2_ascorb_mOase-like_C"/>
</dbReference>
<feature type="binding site" evidence="13">
    <location>
        <position position="150"/>
    </location>
    <ligand>
        <name>Cu(2+)</name>
        <dbReference type="ChEBI" id="CHEBI:29036"/>
        <label>1</label>
        <note>catalytic</note>
    </ligand>
</feature>
<dbReference type="PROSITE" id="PS51125">
    <property type="entry name" value="NHL"/>
    <property type="match status" value="3"/>
</dbReference>
<dbReference type="GO" id="GO:0004598">
    <property type="term" value="F:peptidylamidoglycolate lyase activity"/>
    <property type="evidence" value="ECO:0007669"/>
    <property type="project" value="UniProtKB-EC"/>
</dbReference>
<feature type="region of interest" description="Disordered" evidence="16">
    <location>
        <begin position="511"/>
        <end position="560"/>
    </location>
</feature>
<comment type="similarity">
    <text evidence="2">In the C-terminal section; belongs to the peptidyl-alpha-hydroxyglycine alpha-amidating lyase family.</text>
</comment>
<comment type="cofactor">
    <cofactor evidence="13">
        <name>Cu(2+)</name>
        <dbReference type="ChEBI" id="CHEBI:29036"/>
    </cofactor>
    <text evidence="13">Binds 2 Cu(2+) ions per subunit.</text>
</comment>
<evidence type="ECO:0000256" key="15">
    <source>
        <dbReference type="PROSITE-ProRule" id="PRU00504"/>
    </source>
</evidence>
<dbReference type="AlphaFoldDB" id="A0AAV4DKI2"/>
<feature type="domain" description="Copper type II ascorbate-dependent monooxygenase C-terminal" evidence="19">
    <location>
        <begin position="178"/>
        <end position="313"/>
    </location>
</feature>
<dbReference type="GO" id="GO:0004504">
    <property type="term" value="F:peptidylglycine monooxygenase activity"/>
    <property type="evidence" value="ECO:0007669"/>
    <property type="project" value="UniProtKB-EC"/>
</dbReference>
<dbReference type="Proteomes" id="UP000735302">
    <property type="component" value="Unassembled WGS sequence"/>
</dbReference>
<evidence type="ECO:0000313" key="21">
    <source>
        <dbReference type="Proteomes" id="UP000735302"/>
    </source>
</evidence>
<keyword evidence="4 13" id="KW-0479">Metal-binding</keyword>
<dbReference type="PANTHER" id="PTHR10680">
    <property type="entry name" value="PEPTIDYL-GLYCINE ALPHA-AMIDATING MONOOXYGENASE"/>
    <property type="match status" value="1"/>
</dbReference>
<feature type="binding site" evidence="13">
    <location>
        <position position="220"/>
    </location>
    <ligand>
        <name>Cu(2+)</name>
        <dbReference type="ChEBI" id="CHEBI:29036"/>
        <label>1</label>
        <note>catalytic</note>
    </ligand>
</feature>
<feature type="disulfide bond" evidence="14">
    <location>
        <begin position="271"/>
        <end position="293"/>
    </location>
</feature>
<comment type="catalytic activity">
    <reaction evidence="11">
        <text>a [peptide]-C-terminal glycine + 2 L-ascorbate + O2 = a [peptide]-C-terminal (2S)-2-hydroxyglycine + 2 monodehydro-L-ascorbate radical + H2O</text>
        <dbReference type="Rhea" id="RHEA:21452"/>
        <dbReference type="Rhea" id="RHEA-COMP:13486"/>
        <dbReference type="Rhea" id="RHEA-COMP:15321"/>
        <dbReference type="ChEBI" id="CHEBI:15377"/>
        <dbReference type="ChEBI" id="CHEBI:15379"/>
        <dbReference type="ChEBI" id="CHEBI:38290"/>
        <dbReference type="ChEBI" id="CHEBI:59513"/>
        <dbReference type="ChEBI" id="CHEBI:137000"/>
        <dbReference type="ChEBI" id="CHEBI:142768"/>
        <dbReference type="EC" id="1.14.17.3"/>
    </reaction>
</comment>
<dbReference type="InterPro" id="IPR024548">
    <property type="entry name" value="Cu2_monoox_C"/>
</dbReference>
<evidence type="ECO:0000256" key="7">
    <source>
        <dbReference type="ARBA" id="ARBA00023157"/>
    </source>
</evidence>
<comment type="cofactor">
    <cofactor evidence="13">
        <name>Zn(2+)</name>
        <dbReference type="ChEBI" id="CHEBI:29105"/>
    </cofactor>
    <text evidence="13">Binds one Zn(2+) ion per subunit.</text>
</comment>
<dbReference type="InterPro" id="IPR008977">
    <property type="entry name" value="PHM/PNGase_F_dom_sf"/>
</dbReference>